<proteinExistence type="predicted"/>
<name>A0ABW3CTS2_9FLAO</name>
<protein>
    <submittedName>
        <fullName evidence="1">Uncharacterized protein</fullName>
    </submittedName>
</protein>
<gene>
    <name evidence="1" type="ORF">ACFQ1M_02960</name>
</gene>
<evidence type="ECO:0000313" key="2">
    <source>
        <dbReference type="Proteomes" id="UP001596978"/>
    </source>
</evidence>
<comment type="caution">
    <text evidence="1">The sequence shown here is derived from an EMBL/GenBank/DDBJ whole genome shotgun (WGS) entry which is preliminary data.</text>
</comment>
<dbReference type="RefSeq" id="WP_386403643.1">
    <property type="nucleotide sequence ID" value="NZ_JBHTJH010000003.1"/>
</dbReference>
<sequence>MNNEHNPIAQLVTKIQQRWVDEVSPHEQLQLVRWLIKPDQARLYEGFLRLESTPNGSLPEVTIVLLTEFHSKEAHSKALIKDWVTYFKEDKTLQEALDSRILKFDWDVDVYENKLTSEDTDFDLLLLEMLNTFQKAMPNRQQGLTLALFPYSVAYPKEYNSWLNAITQQGLPKKARIMFFDHVEERYYDDVMDKQKDRAKTLSVTLDLQGAINKIAASGDPNDPEIQFRQCMIEMSKSVAKKNLSRLHEWGKKGLSVTQKTGSKSAMASAHVIYAGMLFNFKEYKTIETLLQRGMSLARQGLETGDDTCKPVIIQTYGYMASCKQLQKEKETASDLFCKQADISIEYGFGPQALTAWWLGYNVIKKRDKKKYKEIVATAYNFGVTIPPEMLKATCMPFIAADHFNISENDREKERCDTIHTFMVDVDGEEWRTKVEEHRKEMEKKSLSILNWF</sequence>
<organism evidence="1 2">
    <name type="scientific">Sungkyunkwania multivorans</name>
    <dbReference type="NCBI Taxonomy" id="1173618"/>
    <lineage>
        <taxon>Bacteria</taxon>
        <taxon>Pseudomonadati</taxon>
        <taxon>Bacteroidota</taxon>
        <taxon>Flavobacteriia</taxon>
        <taxon>Flavobacteriales</taxon>
        <taxon>Flavobacteriaceae</taxon>
        <taxon>Sungkyunkwania</taxon>
    </lineage>
</organism>
<evidence type="ECO:0000313" key="1">
    <source>
        <dbReference type="EMBL" id="MFD0861155.1"/>
    </source>
</evidence>
<keyword evidence="2" id="KW-1185">Reference proteome</keyword>
<dbReference type="EMBL" id="JBHTJH010000003">
    <property type="protein sequence ID" value="MFD0861155.1"/>
    <property type="molecule type" value="Genomic_DNA"/>
</dbReference>
<dbReference type="Proteomes" id="UP001596978">
    <property type="component" value="Unassembled WGS sequence"/>
</dbReference>
<reference evidence="2" key="1">
    <citation type="journal article" date="2019" name="Int. J. Syst. Evol. Microbiol.">
        <title>The Global Catalogue of Microorganisms (GCM) 10K type strain sequencing project: providing services to taxonomists for standard genome sequencing and annotation.</title>
        <authorList>
            <consortium name="The Broad Institute Genomics Platform"/>
            <consortium name="The Broad Institute Genome Sequencing Center for Infectious Disease"/>
            <person name="Wu L."/>
            <person name="Ma J."/>
        </authorList>
    </citation>
    <scope>NUCLEOTIDE SEQUENCE [LARGE SCALE GENOMIC DNA]</scope>
    <source>
        <strain evidence="2">CCUG 62952</strain>
    </source>
</reference>
<accession>A0ABW3CTS2</accession>